<accession>A0AAV8UZV6</accession>
<dbReference type="PANTHER" id="PTHR13265">
    <property type="entry name" value="THO COMPLEX SUBUNIT 1"/>
    <property type="match status" value="1"/>
</dbReference>
<sequence>MAADEGLSFDATANRVEAELGKLRWSLNAEDISKAVENVSDHTTESKRAVQAALRQEAYEARNVDENDACFTMLDAAIDLASRNLTDPETPFNMFQDAITSLSFPEVSSVFEKIEARAKRISRLSNFQGSAKFDVLRTLVEFLRRCSRVSDTAVCGRALTLLATMFPLSEKSAVNLRGHYNLSNTTSFTDHEDASGSAVADFKLYTKFWGLQKYLSRAYDVEDSAVWEKVYESMQQIMEAFEAIPVISTRDAAGNEEKRAIKFLTDPQLFRLQLGDGFFRRHILVQFLILLRHLRIVQKPEEAFDSSKSHTESALNRRVLSLLDSIGPSGKTFGTGMTRAFYWEKHWISWKANGCKPFDRAPVPFEASDQRRKRKPIGSEVEKPKKASKILLSYEDDDKGKPWALPSEEERTEDLKSWQNSAPTVELIQSQLTDDKDEEDPSVKRKNMKPYVWKTLRVLQRKNFLLVRRIAEERFDLDAILTAEKSENEN</sequence>
<dbReference type="EMBL" id="JAMWBK010000003">
    <property type="protein sequence ID" value="KAJ8906683.1"/>
    <property type="molecule type" value="Genomic_DNA"/>
</dbReference>
<keyword evidence="3" id="KW-1185">Reference proteome</keyword>
<proteinExistence type="predicted"/>
<evidence type="ECO:0000313" key="2">
    <source>
        <dbReference type="EMBL" id="KAJ8906683.1"/>
    </source>
</evidence>
<evidence type="ECO:0008006" key="4">
    <source>
        <dbReference type="Google" id="ProtNLM"/>
    </source>
</evidence>
<organism evidence="2 3">
    <name type="scientific">Rhodosorus marinus</name>
    <dbReference type="NCBI Taxonomy" id="101924"/>
    <lineage>
        <taxon>Eukaryota</taxon>
        <taxon>Rhodophyta</taxon>
        <taxon>Stylonematophyceae</taxon>
        <taxon>Stylonematales</taxon>
        <taxon>Stylonemataceae</taxon>
        <taxon>Rhodosorus</taxon>
    </lineage>
</organism>
<reference evidence="2 3" key="1">
    <citation type="journal article" date="2023" name="Nat. Commun.">
        <title>Origin of minicircular mitochondrial genomes in red algae.</title>
        <authorList>
            <person name="Lee Y."/>
            <person name="Cho C.H."/>
            <person name="Lee Y.M."/>
            <person name="Park S.I."/>
            <person name="Yang J.H."/>
            <person name="West J.A."/>
            <person name="Bhattacharya D."/>
            <person name="Yoon H.S."/>
        </authorList>
    </citation>
    <scope>NUCLEOTIDE SEQUENCE [LARGE SCALE GENOMIC DNA]</scope>
    <source>
        <strain evidence="2 3">CCMP1338</strain>
        <tissue evidence="2">Whole cell</tissue>
    </source>
</reference>
<comment type="caution">
    <text evidence="2">The sequence shown here is derived from an EMBL/GenBank/DDBJ whole genome shotgun (WGS) entry which is preliminary data.</text>
</comment>
<dbReference type="Proteomes" id="UP001157974">
    <property type="component" value="Unassembled WGS sequence"/>
</dbReference>
<evidence type="ECO:0000313" key="3">
    <source>
        <dbReference type="Proteomes" id="UP001157974"/>
    </source>
</evidence>
<dbReference type="InterPro" id="IPR021861">
    <property type="entry name" value="THO_THOC1"/>
</dbReference>
<evidence type="ECO:0000256" key="1">
    <source>
        <dbReference type="SAM" id="MobiDB-lite"/>
    </source>
</evidence>
<gene>
    <name evidence="2" type="ORF">NDN08_003173</name>
</gene>
<dbReference type="Pfam" id="PF11957">
    <property type="entry name" value="efThoc1"/>
    <property type="match status" value="1"/>
</dbReference>
<dbReference type="GO" id="GO:0000445">
    <property type="term" value="C:THO complex part of transcription export complex"/>
    <property type="evidence" value="ECO:0007669"/>
    <property type="project" value="TreeGrafter"/>
</dbReference>
<dbReference type="GO" id="GO:0006406">
    <property type="term" value="P:mRNA export from nucleus"/>
    <property type="evidence" value="ECO:0007669"/>
    <property type="project" value="TreeGrafter"/>
</dbReference>
<name>A0AAV8UZV6_9RHOD</name>
<dbReference type="AlphaFoldDB" id="A0AAV8UZV6"/>
<feature type="region of interest" description="Disordered" evidence="1">
    <location>
        <begin position="361"/>
        <end position="384"/>
    </location>
</feature>
<dbReference type="PANTHER" id="PTHR13265:SF0">
    <property type="entry name" value="HPR1"/>
    <property type="match status" value="1"/>
</dbReference>
<protein>
    <recommendedName>
        <fullName evidence="4">THO complex subunit 1</fullName>
    </recommendedName>
</protein>